<sequence>TSQSFRGGTLLPPPIPADKQLCHLGVPDLSVIVPHAGRCMIQYLNMFKLIIVIFIITILINGAATEEEVNTEDSRSASTDYTPIDVSSRSNDEADNDTVTGVESDDVIAEIDDIIKSGELTQVIPANTQVRRFAALHALRDGSVDEDFYKSAKLEVKSRDITAKIGKGEARKAIPDEDILSTTSNEIDVTIDDMDDLLSPSDLTRVGYHKNNRSMYPETSGEISDSKHVTWDDDTSFDRLPATRRIFDLIAGKIPPQRQNLTTPNIFDIKGKASKNNKVIEDPAILEEAKDVTGLPATRRIFNPIAGKIPPQRQNFTTPNIFDIKGKGAKHDKVIEDPAILEEAKDVTGEAQKGIPDEDILSTTSNEIDETIDDMDDLLTPSDFTRVGYHKNDRSNYAETSGEINDSEHVTWNDDTSFGGLPATRRIFNPIAGKIPLQRPNFTTPYTFDIKGKGAKHDKVIEDPAILEEAKDVTGAINPLNNHAAISPSVSTLPPLQEPELIPPYSFFTAPAPTIMLTPRPFRIGQMEKAEPNRDYLLNEQIVDSRDELNTVDFFHNNMLKNNYPYNPPVPEHKSQQHNIVEAGLLPQYHNIFSKLLQATSRSSPIRRRFPQNYGNSYRPLDFTYSLPQTLKTFAPRPRRFRKEIPSSEIFCF</sequence>
<feature type="non-terminal residue" evidence="3">
    <location>
        <position position="1"/>
    </location>
</feature>
<evidence type="ECO:0000256" key="1">
    <source>
        <dbReference type="SAM" id="MobiDB-lite"/>
    </source>
</evidence>
<feature type="region of interest" description="Disordered" evidence="1">
    <location>
        <begin position="67"/>
        <end position="100"/>
    </location>
</feature>
<feature type="transmembrane region" description="Helical" evidence="2">
    <location>
        <begin position="46"/>
        <end position="64"/>
    </location>
</feature>
<accession>A0A5E4QG65</accession>
<feature type="compositionally biased region" description="Polar residues" evidence="1">
    <location>
        <begin position="76"/>
        <end position="89"/>
    </location>
</feature>
<keyword evidence="2" id="KW-1133">Transmembrane helix</keyword>
<keyword evidence="4" id="KW-1185">Reference proteome</keyword>
<proteinExistence type="predicted"/>
<reference evidence="3 4" key="1">
    <citation type="submission" date="2017-07" db="EMBL/GenBank/DDBJ databases">
        <authorList>
            <person name="Talla V."/>
            <person name="Backstrom N."/>
        </authorList>
    </citation>
    <scope>NUCLEOTIDE SEQUENCE [LARGE SCALE GENOMIC DNA]</scope>
</reference>
<dbReference type="EMBL" id="FZQP02002890">
    <property type="protein sequence ID" value="VVC96806.1"/>
    <property type="molecule type" value="Genomic_DNA"/>
</dbReference>
<gene>
    <name evidence="3" type="ORF">LSINAPIS_LOCUS8221</name>
</gene>
<evidence type="ECO:0000313" key="4">
    <source>
        <dbReference type="Proteomes" id="UP000324832"/>
    </source>
</evidence>
<keyword evidence="2" id="KW-0812">Transmembrane</keyword>
<evidence type="ECO:0000256" key="2">
    <source>
        <dbReference type="SAM" id="Phobius"/>
    </source>
</evidence>
<protein>
    <submittedName>
        <fullName evidence="3">Uncharacterized protein</fullName>
    </submittedName>
</protein>
<dbReference type="Proteomes" id="UP000324832">
    <property type="component" value="Unassembled WGS sequence"/>
</dbReference>
<organism evidence="3 4">
    <name type="scientific">Leptidea sinapis</name>
    <dbReference type="NCBI Taxonomy" id="189913"/>
    <lineage>
        <taxon>Eukaryota</taxon>
        <taxon>Metazoa</taxon>
        <taxon>Ecdysozoa</taxon>
        <taxon>Arthropoda</taxon>
        <taxon>Hexapoda</taxon>
        <taxon>Insecta</taxon>
        <taxon>Pterygota</taxon>
        <taxon>Neoptera</taxon>
        <taxon>Endopterygota</taxon>
        <taxon>Lepidoptera</taxon>
        <taxon>Glossata</taxon>
        <taxon>Ditrysia</taxon>
        <taxon>Papilionoidea</taxon>
        <taxon>Pieridae</taxon>
        <taxon>Dismorphiinae</taxon>
        <taxon>Leptidea</taxon>
    </lineage>
</organism>
<name>A0A5E4QG65_9NEOP</name>
<keyword evidence="2" id="KW-0472">Membrane</keyword>
<evidence type="ECO:0000313" key="3">
    <source>
        <dbReference type="EMBL" id="VVC96806.1"/>
    </source>
</evidence>
<dbReference type="AlphaFoldDB" id="A0A5E4QG65"/>